<comment type="caution">
    <text evidence="9">Lacks conserved residue(s) required for the propagation of feature annotation.</text>
</comment>
<dbReference type="Gene3D" id="3.90.1750.10">
    <property type="entry name" value="Hect, E3 ligase catalytic domains"/>
    <property type="match status" value="1"/>
</dbReference>
<accession>A0A9N9WLQ1</accession>
<feature type="compositionally biased region" description="Polar residues" evidence="10">
    <location>
        <begin position="45"/>
        <end position="55"/>
    </location>
</feature>
<comment type="catalytic activity">
    <reaction evidence="1">
        <text>S-ubiquitinyl-[E2 ubiquitin-conjugating enzyme]-L-cysteine + [acceptor protein]-L-lysine = [E2 ubiquitin-conjugating enzyme]-L-cysteine + N(6)-ubiquitinyl-[acceptor protein]-L-lysine.</text>
        <dbReference type="EC" id="2.3.2.26"/>
    </reaction>
</comment>
<keyword evidence="6" id="KW-0808">Transferase</keyword>
<proteinExistence type="predicted"/>
<name>A0A9N9WLQ1_9NEOP</name>
<feature type="domain" description="HECT" evidence="12">
    <location>
        <begin position="459"/>
        <end position="556"/>
    </location>
</feature>
<feature type="region of interest" description="Disordered" evidence="10">
    <location>
        <begin position="42"/>
        <end position="103"/>
    </location>
</feature>
<dbReference type="SUPFAM" id="SSF51045">
    <property type="entry name" value="WW domain"/>
    <property type="match status" value="1"/>
</dbReference>
<evidence type="ECO:0000259" key="12">
    <source>
        <dbReference type="PROSITE" id="PS50237"/>
    </source>
</evidence>
<dbReference type="CDD" id="cd00201">
    <property type="entry name" value="WW"/>
    <property type="match status" value="1"/>
</dbReference>
<organism evidence="13 14">
    <name type="scientific">Diatraea saccharalis</name>
    <name type="common">sugarcane borer</name>
    <dbReference type="NCBI Taxonomy" id="40085"/>
    <lineage>
        <taxon>Eukaryota</taxon>
        <taxon>Metazoa</taxon>
        <taxon>Ecdysozoa</taxon>
        <taxon>Arthropoda</taxon>
        <taxon>Hexapoda</taxon>
        <taxon>Insecta</taxon>
        <taxon>Pterygota</taxon>
        <taxon>Neoptera</taxon>
        <taxon>Endopterygota</taxon>
        <taxon>Lepidoptera</taxon>
        <taxon>Glossata</taxon>
        <taxon>Ditrysia</taxon>
        <taxon>Pyraloidea</taxon>
        <taxon>Crambidae</taxon>
        <taxon>Crambinae</taxon>
        <taxon>Diatraea</taxon>
    </lineage>
</organism>
<evidence type="ECO:0000259" key="11">
    <source>
        <dbReference type="PROSITE" id="PS50020"/>
    </source>
</evidence>
<dbReference type="Pfam" id="PF00632">
    <property type="entry name" value="HECT"/>
    <property type="match status" value="1"/>
</dbReference>
<evidence type="ECO:0000256" key="9">
    <source>
        <dbReference type="PROSITE-ProRule" id="PRU00104"/>
    </source>
</evidence>
<dbReference type="AlphaFoldDB" id="A0A9N9WLQ1"/>
<dbReference type="Proteomes" id="UP001153714">
    <property type="component" value="Chromosome 8"/>
</dbReference>
<dbReference type="PROSITE" id="PS50020">
    <property type="entry name" value="WW_DOMAIN_2"/>
    <property type="match status" value="1"/>
</dbReference>
<evidence type="ECO:0000313" key="14">
    <source>
        <dbReference type="Proteomes" id="UP001153714"/>
    </source>
</evidence>
<feature type="compositionally biased region" description="Basic and acidic residues" evidence="10">
    <location>
        <begin position="155"/>
        <end position="169"/>
    </location>
</feature>
<comment type="subcellular location">
    <subcellularLocation>
        <location evidence="2">Cytoplasm</location>
    </subcellularLocation>
</comment>
<evidence type="ECO:0000256" key="7">
    <source>
        <dbReference type="ARBA" id="ARBA00022737"/>
    </source>
</evidence>
<dbReference type="InterPro" id="IPR050409">
    <property type="entry name" value="E3_ubiq-protein_ligase"/>
</dbReference>
<dbReference type="OrthoDB" id="423283at2759"/>
<sequence>MGDAAGKLVNHILFIRRNMSTESQAERMETAATEFQRRFHISADGDNNSSPSASQRQEDVSHRSGETNSTDPTPYSTPIRSPEHDSGTEIVESATSLSENDCDNNLRCNETTEEDDVVCANETARSRDVRADDVAQDDCDNQASTSQTEIEDDDIMPKDTDDVNNKTDVDETPPADVVDAVEACNKDVVAEGHDRSVPIGNDNTETNDDIERTNSSESVDDRGATEDSHGETNETEGESNESQTVVVTDVDVQGDSDVRENRTETRERQADGTGAGVVEIEIEDSEASEESLTFDENHFSTPVGGSRAATPRRSRRATAASMDDDTEDETDGSTESTRSSSASSTQSCASSLPTAAMTAGAEADELGPLPEGWEERVHTDGRIFFIDHNTRTTQWEDPRLSNPQIAGPAVPYSRDYKRKYEYLKSQLRKPSNVPNKFEIKVRRNSILEDSYRIISSVVRLDLLKTKLWVEFESEVGLDYGGLAREWFFLLSKEMFNPYYGLFEYSAMDNYTLQINPNSGVCNEEHLNYFKFIGRVAGMAVYHGKLLDGKIIKKLDN</sequence>
<dbReference type="GO" id="GO:0009966">
    <property type="term" value="P:regulation of signal transduction"/>
    <property type="evidence" value="ECO:0007669"/>
    <property type="project" value="UniProtKB-ARBA"/>
</dbReference>
<feature type="compositionally biased region" description="Acidic residues" evidence="10">
    <location>
        <begin position="322"/>
        <end position="332"/>
    </location>
</feature>
<evidence type="ECO:0000256" key="8">
    <source>
        <dbReference type="ARBA" id="ARBA00022786"/>
    </source>
</evidence>
<dbReference type="GO" id="GO:0006511">
    <property type="term" value="P:ubiquitin-dependent protein catabolic process"/>
    <property type="evidence" value="ECO:0007669"/>
    <property type="project" value="TreeGrafter"/>
</dbReference>
<feature type="region of interest" description="Disordered" evidence="10">
    <location>
        <begin position="128"/>
        <end position="356"/>
    </location>
</feature>
<dbReference type="PROSITE" id="PS01159">
    <property type="entry name" value="WW_DOMAIN_1"/>
    <property type="match status" value="1"/>
</dbReference>
<feature type="compositionally biased region" description="Basic and acidic residues" evidence="10">
    <location>
        <begin position="184"/>
        <end position="196"/>
    </location>
</feature>
<dbReference type="InterPro" id="IPR001202">
    <property type="entry name" value="WW_dom"/>
</dbReference>
<evidence type="ECO:0000256" key="10">
    <source>
        <dbReference type="SAM" id="MobiDB-lite"/>
    </source>
</evidence>
<dbReference type="GO" id="GO:0016567">
    <property type="term" value="P:protein ubiquitination"/>
    <property type="evidence" value="ECO:0007669"/>
    <property type="project" value="TreeGrafter"/>
</dbReference>
<dbReference type="GO" id="GO:0048814">
    <property type="term" value="P:regulation of dendrite morphogenesis"/>
    <property type="evidence" value="ECO:0007669"/>
    <property type="project" value="TreeGrafter"/>
</dbReference>
<evidence type="ECO:0000256" key="1">
    <source>
        <dbReference type="ARBA" id="ARBA00000885"/>
    </source>
</evidence>
<keyword evidence="7" id="KW-0677">Repeat</keyword>
<dbReference type="PROSITE" id="PS50237">
    <property type="entry name" value="HECT"/>
    <property type="match status" value="1"/>
</dbReference>
<dbReference type="InterPro" id="IPR036020">
    <property type="entry name" value="WW_dom_sf"/>
</dbReference>
<dbReference type="Pfam" id="PF00397">
    <property type="entry name" value="WW"/>
    <property type="match status" value="1"/>
</dbReference>
<dbReference type="PANTHER" id="PTHR11254">
    <property type="entry name" value="HECT DOMAIN UBIQUITIN-PROTEIN LIGASE"/>
    <property type="match status" value="1"/>
</dbReference>
<protein>
    <recommendedName>
        <fullName evidence="4">HECT-type E3 ubiquitin transferase</fullName>
        <ecNumber evidence="4">2.3.2.26</ecNumber>
    </recommendedName>
</protein>
<feature type="compositionally biased region" description="Low complexity" evidence="10">
    <location>
        <begin position="333"/>
        <end position="351"/>
    </location>
</feature>
<dbReference type="GO" id="GO:0019871">
    <property type="term" value="F:sodium channel inhibitor activity"/>
    <property type="evidence" value="ECO:0007669"/>
    <property type="project" value="TreeGrafter"/>
</dbReference>
<feature type="compositionally biased region" description="Low complexity" evidence="10">
    <location>
        <begin position="240"/>
        <end position="255"/>
    </location>
</feature>
<dbReference type="GO" id="GO:0061630">
    <property type="term" value="F:ubiquitin protein ligase activity"/>
    <property type="evidence" value="ECO:0007669"/>
    <property type="project" value="UniProtKB-EC"/>
</dbReference>
<evidence type="ECO:0000256" key="5">
    <source>
        <dbReference type="ARBA" id="ARBA00022490"/>
    </source>
</evidence>
<dbReference type="FunFam" id="3.90.1750.10:FF:000001">
    <property type="entry name" value="E3 ubiquitin-protein ligase NEDD4-like"/>
    <property type="match status" value="1"/>
</dbReference>
<feature type="domain" description="WW" evidence="11">
    <location>
        <begin position="367"/>
        <end position="400"/>
    </location>
</feature>
<reference evidence="13" key="2">
    <citation type="submission" date="2022-10" db="EMBL/GenBank/DDBJ databases">
        <authorList>
            <consortium name="ENA_rothamsted_submissions"/>
            <consortium name="culmorum"/>
            <person name="King R."/>
        </authorList>
    </citation>
    <scope>NUCLEOTIDE SEQUENCE</scope>
</reference>
<feature type="compositionally biased region" description="Basic and acidic residues" evidence="10">
    <location>
        <begin position="209"/>
        <end position="232"/>
    </location>
</feature>
<gene>
    <name evidence="13" type="ORF">DIATSA_LOCUS13159</name>
</gene>
<feature type="compositionally biased region" description="Acidic residues" evidence="10">
    <location>
        <begin position="280"/>
        <end position="293"/>
    </location>
</feature>
<evidence type="ECO:0000256" key="2">
    <source>
        <dbReference type="ARBA" id="ARBA00004496"/>
    </source>
</evidence>
<dbReference type="EC" id="2.3.2.26" evidence="4"/>
<feature type="compositionally biased region" description="Polar residues" evidence="10">
    <location>
        <begin position="66"/>
        <end position="79"/>
    </location>
</feature>
<keyword evidence="14" id="KW-1185">Reference proteome</keyword>
<keyword evidence="5" id="KW-0963">Cytoplasm</keyword>
<dbReference type="InterPro" id="IPR000569">
    <property type="entry name" value="HECT_dom"/>
</dbReference>
<feature type="compositionally biased region" description="Basic and acidic residues" evidence="10">
    <location>
        <begin position="256"/>
        <end position="270"/>
    </location>
</feature>
<dbReference type="GO" id="GO:0005737">
    <property type="term" value="C:cytoplasm"/>
    <property type="evidence" value="ECO:0007669"/>
    <property type="project" value="UniProtKB-SubCell"/>
</dbReference>
<dbReference type="SUPFAM" id="SSF56204">
    <property type="entry name" value="Hect, E3 ligase catalytic domain"/>
    <property type="match status" value="1"/>
</dbReference>
<feature type="compositionally biased region" description="Basic and acidic residues" evidence="10">
    <location>
        <begin position="56"/>
        <end position="65"/>
    </location>
</feature>
<evidence type="ECO:0000313" key="13">
    <source>
        <dbReference type="EMBL" id="CAG9795930.1"/>
    </source>
</evidence>
<evidence type="ECO:0000256" key="4">
    <source>
        <dbReference type="ARBA" id="ARBA00012485"/>
    </source>
</evidence>
<evidence type="ECO:0000256" key="3">
    <source>
        <dbReference type="ARBA" id="ARBA00004906"/>
    </source>
</evidence>
<dbReference type="InterPro" id="IPR035983">
    <property type="entry name" value="Hect_E3_ubiquitin_ligase"/>
</dbReference>
<dbReference type="SMART" id="SM00456">
    <property type="entry name" value="WW"/>
    <property type="match status" value="1"/>
</dbReference>
<evidence type="ECO:0000256" key="6">
    <source>
        <dbReference type="ARBA" id="ARBA00022679"/>
    </source>
</evidence>
<reference evidence="13" key="1">
    <citation type="submission" date="2021-12" db="EMBL/GenBank/DDBJ databases">
        <authorList>
            <person name="King R."/>
        </authorList>
    </citation>
    <scope>NUCLEOTIDE SEQUENCE</scope>
</reference>
<dbReference type="PANTHER" id="PTHR11254:SF440">
    <property type="entry name" value="E3 UBIQUITIN-PROTEIN LIGASE NEDD-4"/>
    <property type="match status" value="1"/>
</dbReference>
<dbReference type="EMBL" id="OU893339">
    <property type="protein sequence ID" value="CAG9795930.1"/>
    <property type="molecule type" value="Genomic_DNA"/>
</dbReference>
<comment type="pathway">
    <text evidence="3">Protein modification; protein ubiquitination.</text>
</comment>
<keyword evidence="8 9" id="KW-0833">Ubl conjugation pathway</keyword>